<name>A0A0E9VRL1_ANGAN</name>
<reference evidence="1" key="2">
    <citation type="journal article" date="2015" name="Fish Shellfish Immunol.">
        <title>Early steps in the European eel (Anguilla anguilla)-Vibrio vulnificus interaction in the gills: Role of the RtxA13 toxin.</title>
        <authorList>
            <person name="Callol A."/>
            <person name="Pajuelo D."/>
            <person name="Ebbesson L."/>
            <person name="Teles M."/>
            <person name="MacKenzie S."/>
            <person name="Amaro C."/>
        </authorList>
    </citation>
    <scope>NUCLEOTIDE SEQUENCE</scope>
</reference>
<organism evidence="1">
    <name type="scientific">Anguilla anguilla</name>
    <name type="common">European freshwater eel</name>
    <name type="synonym">Muraena anguilla</name>
    <dbReference type="NCBI Taxonomy" id="7936"/>
    <lineage>
        <taxon>Eukaryota</taxon>
        <taxon>Metazoa</taxon>
        <taxon>Chordata</taxon>
        <taxon>Craniata</taxon>
        <taxon>Vertebrata</taxon>
        <taxon>Euteleostomi</taxon>
        <taxon>Actinopterygii</taxon>
        <taxon>Neopterygii</taxon>
        <taxon>Teleostei</taxon>
        <taxon>Anguilliformes</taxon>
        <taxon>Anguillidae</taxon>
        <taxon>Anguilla</taxon>
    </lineage>
</organism>
<accession>A0A0E9VRL1</accession>
<dbReference type="EMBL" id="GBXM01028572">
    <property type="protein sequence ID" value="JAH80005.1"/>
    <property type="molecule type" value="Transcribed_RNA"/>
</dbReference>
<dbReference type="AlphaFoldDB" id="A0A0E9VRL1"/>
<reference evidence="1" key="1">
    <citation type="submission" date="2014-11" db="EMBL/GenBank/DDBJ databases">
        <authorList>
            <person name="Amaro Gonzalez C."/>
        </authorList>
    </citation>
    <scope>NUCLEOTIDE SEQUENCE</scope>
</reference>
<proteinExistence type="predicted"/>
<protein>
    <submittedName>
        <fullName evidence="1">Uncharacterized protein</fullName>
    </submittedName>
</protein>
<sequence>MHCCQRNTVFWYNFDNHMLRKDSLHTVKYSELNQSKSKS</sequence>
<evidence type="ECO:0000313" key="1">
    <source>
        <dbReference type="EMBL" id="JAH80005.1"/>
    </source>
</evidence>